<feature type="domain" description="tRNA/rRNA methyltransferase SpoU type" evidence="8">
    <location>
        <begin position="6"/>
        <end position="146"/>
    </location>
</feature>
<feature type="binding site" evidence="6 7">
    <location>
        <position position="127"/>
    </location>
    <ligand>
        <name>S-adenosyl-L-methionine</name>
        <dbReference type="ChEBI" id="CHEBI:59789"/>
    </ligand>
</feature>
<evidence type="ECO:0000256" key="5">
    <source>
        <dbReference type="ARBA" id="ARBA00022694"/>
    </source>
</evidence>
<dbReference type="KEGG" id="ipa:Isop_2385"/>
<dbReference type="CDD" id="cd18094">
    <property type="entry name" value="SpoU-like_TrmL"/>
    <property type="match status" value="1"/>
</dbReference>
<proteinExistence type="inferred from homology"/>
<dbReference type="HOGENOM" id="CLU_110125_2_1_0"/>
<keyword evidence="4 6" id="KW-0949">S-adenosyl-L-methionine</keyword>
<reference key="1">
    <citation type="submission" date="2010-11" db="EMBL/GenBank/DDBJ databases">
        <title>The complete sequence of chromosome of Isophaera pallida ATCC 43644.</title>
        <authorList>
            <consortium name="US DOE Joint Genome Institute (JGI-PGF)"/>
            <person name="Lucas S."/>
            <person name="Copeland A."/>
            <person name="Lapidus A."/>
            <person name="Bruce D."/>
            <person name="Goodwin L."/>
            <person name="Pitluck S."/>
            <person name="Kyrpides N."/>
            <person name="Mavromatis K."/>
            <person name="Pagani I."/>
            <person name="Ivanova N."/>
            <person name="Saunders E."/>
            <person name="Brettin T."/>
            <person name="Detter J.C."/>
            <person name="Han C."/>
            <person name="Tapia R."/>
            <person name="Land M."/>
            <person name="Hauser L."/>
            <person name="Markowitz V."/>
            <person name="Cheng J.-F."/>
            <person name="Hugenholtz P."/>
            <person name="Woyke T."/>
            <person name="Wu D."/>
            <person name="Eisen J.A."/>
        </authorList>
    </citation>
    <scope>NUCLEOTIDE SEQUENCE</scope>
    <source>
        <strain>ATCC 43644</strain>
    </source>
</reference>
<evidence type="ECO:0000256" key="1">
    <source>
        <dbReference type="ARBA" id="ARBA00022490"/>
    </source>
</evidence>
<protein>
    <recommendedName>
        <fullName evidence="6">Putative tRNA (cytidine(34)-2'-O)-methyltransferase</fullName>
        <ecNumber evidence="6">2.1.1.207</ecNumber>
    </recommendedName>
    <alternativeName>
        <fullName evidence="6">tRNA (cytidine/uridine-2'-O-)-methyltransferase</fullName>
    </alternativeName>
</protein>
<dbReference type="EC" id="2.1.1.207" evidence="6"/>
<comment type="catalytic activity">
    <reaction evidence="6">
        <text>cytidine(34) in tRNA + S-adenosyl-L-methionine = 2'-O-methylcytidine(34) in tRNA + S-adenosyl-L-homocysteine + H(+)</text>
        <dbReference type="Rhea" id="RHEA:43084"/>
        <dbReference type="Rhea" id="RHEA-COMP:10331"/>
        <dbReference type="Rhea" id="RHEA-COMP:10332"/>
        <dbReference type="ChEBI" id="CHEBI:15378"/>
        <dbReference type="ChEBI" id="CHEBI:57856"/>
        <dbReference type="ChEBI" id="CHEBI:59789"/>
        <dbReference type="ChEBI" id="CHEBI:74495"/>
        <dbReference type="ChEBI" id="CHEBI:82748"/>
        <dbReference type="EC" id="2.1.1.207"/>
    </reaction>
</comment>
<evidence type="ECO:0000313" key="10">
    <source>
        <dbReference type="Proteomes" id="UP000008631"/>
    </source>
</evidence>
<dbReference type="HAMAP" id="MF_01885">
    <property type="entry name" value="tRNA_methyltr_TrmL"/>
    <property type="match status" value="1"/>
</dbReference>
<dbReference type="SUPFAM" id="SSF75217">
    <property type="entry name" value="alpha/beta knot"/>
    <property type="match status" value="1"/>
</dbReference>
<dbReference type="GO" id="GO:0005737">
    <property type="term" value="C:cytoplasm"/>
    <property type="evidence" value="ECO:0007669"/>
    <property type="project" value="UniProtKB-SubCell"/>
</dbReference>
<evidence type="ECO:0000313" key="9">
    <source>
        <dbReference type="EMBL" id="ADV62962.1"/>
    </source>
</evidence>
<dbReference type="Pfam" id="PF00588">
    <property type="entry name" value="SpoU_methylase"/>
    <property type="match status" value="1"/>
</dbReference>
<dbReference type="eggNOG" id="COG0219">
    <property type="taxonomic scope" value="Bacteria"/>
</dbReference>
<organism evidence="9 10">
    <name type="scientific">Isosphaera pallida (strain ATCC 43644 / DSM 9630 / IS1B)</name>
    <dbReference type="NCBI Taxonomy" id="575540"/>
    <lineage>
        <taxon>Bacteria</taxon>
        <taxon>Pseudomonadati</taxon>
        <taxon>Planctomycetota</taxon>
        <taxon>Planctomycetia</taxon>
        <taxon>Isosphaerales</taxon>
        <taxon>Isosphaeraceae</taxon>
        <taxon>Isosphaera</taxon>
    </lineage>
</organism>
<evidence type="ECO:0000256" key="2">
    <source>
        <dbReference type="ARBA" id="ARBA00022603"/>
    </source>
</evidence>
<dbReference type="AlphaFoldDB" id="E8QWR2"/>
<dbReference type="RefSeq" id="WP_013565250.1">
    <property type="nucleotide sequence ID" value="NC_014962.1"/>
</dbReference>
<name>E8QWR2_ISOPI</name>
<keyword evidence="2 6" id="KW-0489">Methyltransferase</keyword>
<sequence length="178" mass="20025">MATDRLNIVLVHPEIAPNTGAIGRTCVGVGATLWLVRPMGFQINDRHLKRAGLDYWAHLDWRIVENLEEIVERFGWDRLWFFSARGGRPYASLNYQPGDALIFGSESRGLPLEWRARAEAAERAVSIPMRPEARGLNLSNAVAVAAFEAIRQFQARGLVDFESLQVQDDPIAPFEESH</sequence>
<keyword evidence="10" id="KW-1185">Reference proteome</keyword>
<comment type="similarity">
    <text evidence="6">Belongs to the class IV-like SAM-binding methyltransferase superfamily. RNA methyltransferase TrmH family. TrmL subfamily.</text>
</comment>
<evidence type="ECO:0000259" key="8">
    <source>
        <dbReference type="Pfam" id="PF00588"/>
    </source>
</evidence>
<comment type="function">
    <text evidence="6">Could methylate the ribose at the nucleotide 34 wobble position in tRNA.</text>
</comment>
<comment type="catalytic activity">
    <reaction evidence="6">
        <text>5-carboxymethylaminomethyluridine(34) in tRNA(Leu) + S-adenosyl-L-methionine = 5-carboxymethylaminomethyl-2'-O-methyluridine(34) in tRNA(Leu) + S-adenosyl-L-homocysteine + H(+)</text>
        <dbReference type="Rhea" id="RHEA:43088"/>
        <dbReference type="Rhea" id="RHEA-COMP:10333"/>
        <dbReference type="Rhea" id="RHEA-COMP:10334"/>
        <dbReference type="ChEBI" id="CHEBI:15378"/>
        <dbReference type="ChEBI" id="CHEBI:57856"/>
        <dbReference type="ChEBI" id="CHEBI:59789"/>
        <dbReference type="ChEBI" id="CHEBI:74508"/>
        <dbReference type="ChEBI" id="CHEBI:74511"/>
        <dbReference type="EC" id="2.1.1.207"/>
    </reaction>
</comment>
<keyword evidence="3 6" id="KW-0808">Transferase</keyword>
<dbReference type="FunCoup" id="E8QWR2">
    <property type="interactions" value="217"/>
</dbReference>
<dbReference type="GO" id="GO:0141102">
    <property type="term" value="F:tRNA (5-carboxymethylaminomethyluridine(34)-2'-O)-methyltransferase activity"/>
    <property type="evidence" value="ECO:0007669"/>
    <property type="project" value="RHEA"/>
</dbReference>
<gene>
    <name evidence="9" type="ordered locus">Isop_2385</name>
</gene>
<keyword evidence="1 6" id="KW-0963">Cytoplasm</keyword>
<dbReference type="PANTHER" id="PTHR42971">
    <property type="entry name" value="TRNA (CYTIDINE(34)-2'-O)-METHYLTRANSFERASE"/>
    <property type="match status" value="1"/>
</dbReference>
<dbReference type="InterPro" id="IPR001537">
    <property type="entry name" value="SpoU_MeTrfase"/>
</dbReference>
<accession>E8QWR2</accession>
<evidence type="ECO:0000256" key="7">
    <source>
        <dbReference type="PIRSR" id="PIRSR029256-1"/>
    </source>
</evidence>
<dbReference type="GO" id="GO:0141098">
    <property type="term" value="F:tRNA (cytidine(34)-2'-O)-methyltransferase activity"/>
    <property type="evidence" value="ECO:0007669"/>
    <property type="project" value="RHEA"/>
</dbReference>
<dbReference type="InParanoid" id="E8QWR2"/>
<comment type="caution">
    <text evidence="6">Lacks conserved residue(s) required for the propagation of feature annotation.</text>
</comment>
<dbReference type="Gene3D" id="3.40.1280.10">
    <property type="match status" value="1"/>
</dbReference>
<dbReference type="GO" id="GO:0002130">
    <property type="term" value="P:wobble position ribose methylation"/>
    <property type="evidence" value="ECO:0007669"/>
    <property type="project" value="TreeGrafter"/>
</dbReference>
<dbReference type="InterPro" id="IPR029028">
    <property type="entry name" value="Alpha/beta_knot_MTases"/>
</dbReference>
<evidence type="ECO:0000256" key="3">
    <source>
        <dbReference type="ARBA" id="ARBA00022679"/>
    </source>
</evidence>
<keyword evidence="5 6" id="KW-0819">tRNA processing</keyword>
<dbReference type="STRING" id="575540.Isop_2385"/>
<dbReference type="InterPro" id="IPR016914">
    <property type="entry name" value="TrmL"/>
</dbReference>
<dbReference type="InterPro" id="IPR029026">
    <property type="entry name" value="tRNA_m1G_MTases_N"/>
</dbReference>
<evidence type="ECO:0000256" key="4">
    <source>
        <dbReference type="ARBA" id="ARBA00022691"/>
    </source>
</evidence>
<comment type="subcellular location">
    <subcellularLocation>
        <location evidence="6">Cytoplasm</location>
    </subcellularLocation>
</comment>
<reference evidence="9 10" key="2">
    <citation type="journal article" date="2011" name="Stand. Genomic Sci.">
        <title>Complete genome sequence of Isosphaera pallida type strain (IS1B).</title>
        <authorList>
            <consortium name="US DOE Joint Genome Institute (JGI-PGF)"/>
            <person name="Goker M."/>
            <person name="Cleland D."/>
            <person name="Saunders E."/>
            <person name="Lapidus A."/>
            <person name="Nolan M."/>
            <person name="Lucas S."/>
            <person name="Hammon N."/>
            <person name="Deshpande S."/>
            <person name="Cheng J.F."/>
            <person name="Tapia R."/>
            <person name="Han C."/>
            <person name="Goodwin L."/>
            <person name="Pitluck S."/>
            <person name="Liolios K."/>
            <person name="Pagani I."/>
            <person name="Ivanova N."/>
            <person name="Mavromatis K."/>
            <person name="Pati A."/>
            <person name="Chen A."/>
            <person name="Palaniappan K."/>
            <person name="Land M."/>
            <person name="Hauser L."/>
            <person name="Chang Y.J."/>
            <person name="Jeffries C.D."/>
            <person name="Detter J.C."/>
            <person name="Beck B."/>
            <person name="Woyke T."/>
            <person name="Bristow J."/>
            <person name="Eisen J.A."/>
            <person name="Markowitz V."/>
            <person name="Hugenholtz P."/>
            <person name="Kyrpides N.C."/>
            <person name="Klenk H.P."/>
        </authorList>
    </citation>
    <scope>NUCLEOTIDE SEQUENCE [LARGE SCALE GENOMIC DNA]</scope>
    <source>
        <strain evidence="10">ATCC 43644 / DSM 9630 / IS1B</strain>
    </source>
</reference>
<dbReference type="PIRSF" id="PIRSF029256">
    <property type="entry name" value="SpoU_TrmH_prd"/>
    <property type="match status" value="1"/>
</dbReference>
<dbReference type="GO" id="GO:0003723">
    <property type="term" value="F:RNA binding"/>
    <property type="evidence" value="ECO:0007669"/>
    <property type="project" value="InterPro"/>
</dbReference>
<dbReference type="PANTHER" id="PTHR42971:SF1">
    <property type="entry name" value="TRNA (CYTIDINE(34)-2'-O)-METHYLTRANSFERASE"/>
    <property type="match status" value="1"/>
</dbReference>
<evidence type="ECO:0000256" key="6">
    <source>
        <dbReference type="HAMAP-Rule" id="MF_01885"/>
    </source>
</evidence>
<dbReference type="OrthoDB" id="9789043at2"/>
<dbReference type="Proteomes" id="UP000008631">
    <property type="component" value="Chromosome"/>
</dbReference>
<dbReference type="EMBL" id="CP002353">
    <property type="protein sequence ID" value="ADV62962.1"/>
    <property type="molecule type" value="Genomic_DNA"/>
</dbReference>
<feature type="binding site" evidence="6 7">
    <location>
        <position position="104"/>
    </location>
    <ligand>
        <name>S-adenosyl-L-methionine</name>
        <dbReference type="ChEBI" id="CHEBI:59789"/>
    </ligand>
</feature>